<dbReference type="AlphaFoldDB" id="A0A165NR58"/>
<dbReference type="EMBL" id="LRFC01000011">
    <property type="protein sequence ID" value="KZE67330.1"/>
    <property type="molecule type" value="Genomic_DNA"/>
</dbReference>
<evidence type="ECO:0000313" key="2">
    <source>
        <dbReference type="EMBL" id="KZE67330.1"/>
    </source>
</evidence>
<dbReference type="RefSeq" id="WP_066239632.1">
    <property type="nucleotide sequence ID" value="NZ_LRFC01000011.1"/>
</dbReference>
<dbReference type="OrthoDB" id="2463732at2"/>
<comment type="caution">
    <text evidence="2">The sequence shown here is derived from an EMBL/GenBank/DDBJ whole genome shotgun (WGS) entry which is preliminary data.</text>
</comment>
<evidence type="ECO:0000256" key="1">
    <source>
        <dbReference type="SAM" id="Coils"/>
    </source>
</evidence>
<name>A0A165NR58_9BACL</name>
<proteinExistence type="predicted"/>
<keyword evidence="1" id="KW-0175">Coiled coil</keyword>
<keyword evidence="3" id="KW-1185">Reference proteome</keyword>
<gene>
    <name evidence="2" type="ORF">AWM68_19620</name>
</gene>
<reference evidence="3" key="1">
    <citation type="submission" date="2016-01" db="EMBL/GenBank/DDBJ databases">
        <title>Draft genome of Chromobacterium sp. F49.</title>
        <authorList>
            <person name="Hong K.W."/>
        </authorList>
    </citation>
    <scope>NUCLEOTIDE SEQUENCE [LARGE SCALE GENOMIC DNA]</scope>
    <source>
        <strain evidence="3">P7IIIA</strain>
    </source>
</reference>
<evidence type="ECO:0000313" key="3">
    <source>
        <dbReference type="Proteomes" id="UP000076567"/>
    </source>
</evidence>
<dbReference type="Proteomes" id="UP000076567">
    <property type="component" value="Unassembled WGS sequence"/>
</dbReference>
<protein>
    <submittedName>
        <fullName evidence="2">Uncharacterized protein</fullName>
    </submittedName>
</protein>
<feature type="coiled-coil region" evidence="1">
    <location>
        <begin position="106"/>
        <end position="140"/>
    </location>
</feature>
<organism evidence="2 3">
    <name type="scientific">Fictibacillus phosphorivorans</name>
    <dbReference type="NCBI Taxonomy" id="1221500"/>
    <lineage>
        <taxon>Bacteria</taxon>
        <taxon>Bacillati</taxon>
        <taxon>Bacillota</taxon>
        <taxon>Bacilli</taxon>
        <taxon>Bacillales</taxon>
        <taxon>Fictibacillaceae</taxon>
        <taxon>Fictibacillus</taxon>
    </lineage>
</organism>
<sequence>MSIEANFKKHKRFLETIDTAKYDVISHDKAYKVSVYNKLGKPKGYLVLHSDGKECGREEAIAPYQLFITFNSFLSGIVNQGQVEMNKPTGVFKDTIDLLEQVRPNIRHNSDNVENVTAKITELEQAYKKYKDLHDQALKIYEEVVAAGQLDDKSVERVTSLMDEFTLTQYKNLHLQLKSKEDFMAIAQELREIDGNESDPKIIEKALDVFGYLTSEKYITEVHENLKQFESNEQGAQVSYYDQPEWEKKFIESTNQRSENQFQKDALSMLRN</sequence>
<accession>A0A165NR58</accession>